<gene>
    <name evidence="6" type="ORF">VB854_22060</name>
</gene>
<keyword evidence="2" id="KW-0677">Repeat</keyword>
<dbReference type="Pfam" id="PF00400">
    <property type="entry name" value="WD40"/>
    <property type="match status" value="14"/>
</dbReference>
<feature type="repeat" description="WD" evidence="3">
    <location>
        <begin position="1037"/>
        <end position="1071"/>
    </location>
</feature>
<dbReference type="InterPro" id="IPR015943">
    <property type="entry name" value="WD40/YVTN_repeat-like_dom_sf"/>
</dbReference>
<dbReference type="CDD" id="cd00200">
    <property type="entry name" value="WD40"/>
    <property type="match status" value="2"/>
</dbReference>
<feature type="repeat" description="WD" evidence="3">
    <location>
        <begin position="912"/>
        <end position="953"/>
    </location>
</feature>
<dbReference type="InterPro" id="IPR001646">
    <property type="entry name" value="5peptide_repeat"/>
</dbReference>
<dbReference type="EMBL" id="JAYGHT010000135">
    <property type="protein sequence ID" value="MEA5521627.1"/>
    <property type="molecule type" value="Genomic_DNA"/>
</dbReference>
<evidence type="ECO:0000256" key="1">
    <source>
        <dbReference type="ARBA" id="ARBA00022574"/>
    </source>
</evidence>
<keyword evidence="7" id="KW-1185">Reference proteome</keyword>
<evidence type="ECO:0000259" key="4">
    <source>
        <dbReference type="Pfam" id="PF05729"/>
    </source>
</evidence>
<dbReference type="InterPro" id="IPR020472">
    <property type="entry name" value="WD40_PAC1"/>
</dbReference>
<dbReference type="PROSITE" id="PS50294">
    <property type="entry name" value="WD_REPEATS_REGION"/>
    <property type="match status" value="13"/>
</dbReference>
<feature type="repeat" description="WD" evidence="3">
    <location>
        <begin position="1162"/>
        <end position="1203"/>
    </location>
</feature>
<name>A0ABU5U361_9CYAN</name>
<dbReference type="Gene3D" id="3.40.50.300">
    <property type="entry name" value="P-loop containing nucleotide triphosphate hydrolases"/>
    <property type="match status" value="1"/>
</dbReference>
<organism evidence="6 7">
    <name type="scientific">Limnoraphis robusta CCNP1315</name>
    <dbReference type="NCBI Taxonomy" id="3110306"/>
    <lineage>
        <taxon>Bacteria</taxon>
        <taxon>Bacillati</taxon>
        <taxon>Cyanobacteriota</taxon>
        <taxon>Cyanophyceae</taxon>
        <taxon>Oscillatoriophycideae</taxon>
        <taxon>Oscillatoriales</taxon>
        <taxon>Sirenicapillariaceae</taxon>
        <taxon>Limnoraphis</taxon>
    </lineage>
</organism>
<dbReference type="PROSITE" id="PS50082">
    <property type="entry name" value="WD_REPEATS_2"/>
    <property type="match status" value="14"/>
</dbReference>
<dbReference type="Pfam" id="PF00805">
    <property type="entry name" value="Pentapeptide"/>
    <property type="match status" value="1"/>
</dbReference>
<feature type="repeat" description="WD" evidence="3">
    <location>
        <begin position="744"/>
        <end position="785"/>
    </location>
</feature>
<dbReference type="SMART" id="SM00320">
    <property type="entry name" value="WD40"/>
    <property type="match status" value="14"/>
</dbReference>
<dbReference type="RefSeq" id="WP_323273286.1">
    <property type="nucleotide sequence ID" value="NZ_JAYGHT010000135.1"/>
</dbReference>
<evidence type="ECO:0000313" key="6">
    <source>
        <dbReference type="EMBL" id="MEA5521627.1"/>
    </source>
</evidence>
<feature type="repeat" description="WD" evidence="3">
    <location>
        <begin position="1078"/>
        <end position="1119"/>
    </location>
</feature>
<dbReference type="InterPro" id="IPR019775">
    <property type="entry name" value="WD40_repeat_CS"/>
</dbReference>
<dbReference type="InterPro" id="IPR036322">
    <property type="entry name" value="WD40_repeat_dom_sf"/>
</dbReference>
<dbReference type="InterPro" id="IPR054557">
    <property type="entry name" value="NA-iREase1_dom"/>
</dbReference>
<evidence type="ECO:0000313" key="7">
    <source>
        <dbReference type="Proteomes" id="UP001301728"/>
    </source>
</evidence>
<dbReference type="InterPro" id="IPR007111">
    <property type="entry name" value="NACHT_NTPase"/>
</dbReference>
<comment type="caution">
    <text evidence="6">The sequence shown here is derived from an EMBL/GenBank/DDBJ whole genome shotgun (WGS) entry which is preliminary data.</text>
</comment>
<feature type="repeat" description="WD" evidence="3">
    <location>
        <begin position="828"/>
        <end position="869"/>
    </location>
</feature>
<feature type="repeat" description="WD" evidence="3">
    <location>
        <begin position="870"/>
        <end position="911"/>
    </location>
</feature>
<dbReference type="InterPro" id="IPR001680">
    <property type="entry name" value="WD40_rpt"/>
</dbReference>
<dbReference type="PANTHER" id="PTHR22847">
    <property type="entry name" value="WD40 REPEAT PROTEIN"/>
    <property type="match status" value="1"/>
</dbReference>
<dbReference type="Pfam" id="PF05729">
    <property type="entry name" value="NACHT"/>
    <property type="match status" value="1"/>
</dbReference>
<evidence type="ECO:0000259" key="5">
    <source>
        <dbReference type="Pfam" id="PF22722"/>
    </source>
</evidence>
<dbReference type="SUPFAM" id="SSF141571">
    <property type="entry name" value="Pentapeptide repeat-like"/>
    <property type="match status" value="1"/>
</dbReference>
<dbReference type="SUPFAM" id="SSF52540">
    <property type="entry name" value="P-loop containing nucleoside triphosphate hydrolases"/>
    <property type="match status" value="1"/>
</dbReference>
<dbReference type="PANTHER" id="PTHR22847:SF637">
    <property type="entry name" value="WD REPEAT DOMAIN 5B"/>
    <property type="match status" value="1"/>
</dbReference>
<feature type="repeat" description="WD" evidence="3">
    <location>
        <begin position="786"/>
        <end position="827"/>
    </location>
</feature>
<dbReference type="PRINTS" id="PR00320">
    <property type="entry name" value="GPROTEINBRPT"/>
</dbReference>
<feature type="domain" description="NACHT" evidence="4">
    <location>
        <begin position="177"/>
        <end position="350"/>
    </location>
</feature>
<evidence type="ECO:0000256" key="2">
    <source>
        <dbReference type="ARBA" id="ARBA00022737"/>
    </source>
</evidence>
<feature type="repeat" description="WD" evidence="3">
    <location>
        <begin position="954"/>
        <end position="995"/>
    </location>
</feature>
<keyword evidence="1 3" id="KW-0853">WD repeat</keyword>
<sequence length="1290" mass="145324">MSQQLRSWFKALKYDFEPHNISGKNYFEWIVNIPARRGFDRVLIRGVEREAGLDDLQALRQSVDTQKTDEGWLVTHRRISRAARDEVEKNENRDLFCYTFDELLDEVADFNGYLNWLEQQVKSRKIDEMYVPLACRKEEIDPQTKQRIGMSLYDEREGWIEGYIDIWLDDPAKEHLSVLGEFGTGKTWFAFHYAWIALKKYLDAKKRRVERPRIPIVIPLRDYAKAVSVESLFSEFFFRKHEIKIPGYSAFEQLNRMGKLLLIFDGFDEMAARVDRQAMINNFWELAKVVVPGSKAILTCRTEHFPEAKEGRSLLNAELKASTANLTGETPQFEMLELEKFNDEQIRQVLSFRTNSETVDEVMGNPQLLDLARRPVMVDLILAALPDIEAGKPVDISRVYLYAVQHKMERDITNERTFTSLADKLYFLCELAWEMLSTEQMSLNYRSFPDQIRRIFSAEVQEQKDLDHWDYDMRGQTLLIRNSDGDYMPAHRSLLEFFVAYKLLAELGVLADDFVEVAKQSRWINTQLTAQNYTWQTYFKRQSNETIAPLNTFDPEPLDILSDRLRHAPLTKAVLDFAIPMLNPNNVRERLLNLIQATRGQTESEVGYWPGNLLKLLTRYSSHSLEYSDLSNTVIKNVNFSNISLRGTNFTETMLTNCIFNRSLTTVFSVAFSPDGKFLAVGDSRGIVQVWEATAGRVLLVLQGHLSGVNSVAFSLDGKTLASGSYDRTIKLWRLSDGNCIRILEEHSDRVYSVAFSPNRKILASGSNDNTVKLWSLNNFTCLATLKGHSHGIRSIAFSPDGKTLASGSLDNTIKLWSLNDDNCFKTLEGHLSVVYSVAFSPDGKTLASGSLDNTIKLWSLNDGNCFKTLEGHSNQVYSVAFAPNGQTFATGGDDTTIKLWSLNDGNCLKTLEGHLSVVYSVAFSPNGETLASGSRDHIVKLWKMIDDRCFATLAGHSTPIDSVAFSPDGQTFASGSRDNTIKLWRLSDSYCFITLKEHSDLLYSVTFSPDGQTLASCSRDKTIKLWSLDGHCFKTLKGHSDGVRCVAFSPNGQILASGSFDNTIKLWSLDGHCLMTLKEHSDWVNSVAFSPDGNILASGSFDNTIKLWRLEDGHCLMTLEEHLDLVNSVVFSPNGKTLASCSDDHTIKLWRLEDGRCIKILAGHSNWVNSVAFSPDGKTLASGSSDNTIKLWRFSDGHCIQTLEGHSFRVKSVAFSSDSKTLVSGSWDETVRLWDVETGECLRVISDKIYSGLNLAGVKGLTHVEIATLKALGAVDTLPQSSNSTGENL</sequence>
<dbReference type="InterPro" id="IPR027417">
    <property type="entry name" value="P-loop_NTPase"/>
</dbReference>
<feature type="domain" description="NACHT-associated inactive Restriction Endonuclease 1 sensor" evidence="5">
    <location>
        <begin position="2"/>
        <end position="105"/>
    </location>
</feature>
<dbReference type="Gene3D" id="2.130.10.10">
    <property type="entry name" value="YVTN repeat-like/Quinoprotein amine dehydrogenase"/>
    <property type="match status" value="7"/>
</dbReference>
<dbReference type="Pfam" id="PF22722">
    <property type="entry name" value="NA-iREase1"/>
    <property type="match status" value="1"/>
</dbReference>
<dbReference type="PROSITE" id="PS00678">
    <property type="entry name" value="WD_REPEATS_1"/>
    <property type="match status" value="1"/>
</dbReference>
<feature type="repeat" description="WD" evidence="3">
    <location>
        <begin position="1204"/>
        <end position="1245"/>
    </location>
</feature>
<accession>A0ABU5U361</accession>
<feature type="repeat" description="WD" evidence="3">
    <location>
        <begin position="702"/>
        <end position="743"/>
    </location>
</feature>
<protein>
    <submittedName>
        <fullName evidence="6">NACHT domain-containing protein</fullName>
    </submittedName>
</protein>
<feature type="repeat" description="WD" evidence="3">
    <location>
        <begin position="660"/>
        <end position="701"/>
    </location>
</feature>
<dbReference type="Gene3D" id="2.160.20.80">
    <property type="entry name" value="E3 ubiquitin-protein ligase SopA"/>
    <property type="match status" value="1"/>
</dbReference>
<dbReference type="Proteomes" id="UP001301728">
    <property type="component" value="Unassembled WGS sequence"/>
</dbReference>
<feature type="repeat" description="WD" evidence="3">
    <location>
        <begin position="996"/>
        <end position="1030"/>
    </location>
</feature>
<proteinExistence type="predicted"/>
<evidence type="ECO:0000256" key="3">
    <source>
        <dbReference type="PROSITE-ProRule" id="PRU00221"/>
    </source>
</evidence>
<feature type="repeat" description="WD" evidence="3">
    <location>
        <begin position="1120"/>
        <end position="1161"/>
    </location>
</feature>
<dbReference type="SUPFAM" id="SSF50978">
    <property type="entry name" value="WD40 repeat-like"/>
    <property type="match status" value="2"/>
</dbReference>
<reference evidence="6 7" key="1">
    <citation type="submission" date="2023-12" db="EMBL/GenBank/DDBJ databases">
        <title>Baltic Sea Cyanobacteria.</title>
        <authorList>
            <person name="Delbaje E."/>
            <person name="Fewer D.P."/>
            <person name="Shishido T.K."/>
        </authorList>
    </citation>
    <scope>NUCLEOTIDE SEQUENCE [LARGE SCALE GENOMIC DNA]</scope>
    <source>
        <strain evidence="6 7">CCNP 1315</strain>
    </source>
</reference>